<name>A0A423X461_9PEZI</name>
<evidence type="ECO:0000256" key="1">
    <source>
        <dbReference type="SAM" id="MobiDB-lite"/>
    </source>
</evidence>
<organism evidence="2 3">
    <name type="scientific">Cytospora leucostoma</name>
    <dbReference type="NCBI Taxonomy" id="1230097"/>
    <lineage>
        <taxon>Eukaryota</taxon>
        <taxon>Fungi</taxon>
        <taxon>Dikarya</taxon>
        <taxon>Ascomycota</taxon>
        <taxon>Pezizomycotina</taxon>
        <taxon>Sordariomycetes</taxon>
        <taxon>Sordariomycetidae</taxon>
        <taxon>Diaporthales</taxon>
        <taxon>Cytosporaceae</taxon>
        <taxon>Cytospora</taxon>
    </lineage>
</organism>
<evidence type="ECO:0000313" key="2">
    <source>
        <dbReference type="EMBL" id="ROW10668.1"/>
    </source>
</evidence>
<sequence length="73" mass="8118">MDNTTQDSHSGGSPPEDRALADSRTQVFVREATRDGNTLVGLPDQTADVETSRQDNRQRVGKKIEAFEKKFNP</sequence>
<feature type="region of interest" description="Disordered" evidence="1">
    <location>
        <begin position="1"/>
        <end position="73"/>
    </location>
</feature>
<accession>A0A423X461</accession>
<dbReference type="EMBL" id="LKEB01000028">
    <property type="protein sequence ID" value="ROW10668.1"/>
    <property type="molecule type" value="Genomic_DNA"/>
</dbReference>
<protein>
    <submittedName>
        <fullName evidence="2">Uncharacterized protein</fullName>
    </submittedName>
</protein>
<feature type="compositionally biased region" description="Basic and acidic residues" evidence="1">
    <location>
        <begin position="50"/>
        <end position="73"/>
    </location>
</feature>
<keyword evidence="3" id="KW-1185">Reference proteome</keyword>
<dbReference type="OrthoDB" id="5233287at2759"/>
<evidence type="ECO:0000313" key="3">
    <source>
        <dbReference type="Proteomes" id="UP000285146"/>
    </source>
</evidence>
<feature type="compositionally biased region" description="Polar residues" evidence="1">
    <location>
        <begin position="1"/>
        <end position="11"/>
    </location>
</feature>
<comment type="caution">
    <text evidence="2">The sequence shown here is derived from an EMBL/GenBank/DDBJ whole genome shotgun (WGS) entry which is preliminary data.</text>
</comment>
<reference evidence="2 3" key="1">
    <citation type="submission" date="2015-09" db="EMBL/GenBank/DDBJ databases">
        <title>Host preference determinants of Valsa canker pathogens revealed by comparative genomics.</title>
        <authorList>
            <person name="Yin Z."/>
            <person name="Huang L."/>
        </authorList>
    </citation>
    <scope>NUCLEOTIDE SEQUENCE [LARGE SCALE GENOMIC DNA]</scope>
    <source>
        <strain evidence="2 3">SXYLt</strain>
    </source>
</reference>
<proteinExistence type="predicted"/>
<dbReference type="Proteomes" id="UP000285146">
    <property type="component" value="Unassembled WGS sequence"/>
</dbReference>
<dbReference type="AlphaFoldDB" id="A0A423X461"/>
<gene>
    <name evidence="2" type="ORF">VPNG_05099</name>
</gene>
<dbReference type="InParanoid" id="A0A423X461"/>